<sequence length="235" mass="25794">MKQIYTWGVMAAIGLLAGCASPSEKQGLEAVAQFYGGSVSFTKGANVTTTKADAQGKYLEISLHSAGLTKRYSDMRMPASNCAYMVYDKLAPAEQQAYDYLKVSLNDSADAHSYTFRKAELVMVEKAAVDLNAFLIDLQTEDHAKVQNAFNLDILDAAAQKKLPDELAKIEKALAPITDYRVEGYAPVTVEVGNQKVQLVRFYITLVHAGKTSRMALVINPEMHLDQPFLYGIQA</sequence>
<evidence type="ECO:0000313" key="1">
    <source>
        <dbReference type="EMBL" id="MDO7847564.1"/>
    </source>
</evidence>
<evidence type="ECO:0008006" key="3">
    <source>
        <dbReference type="Google" id="ProtNLM"/>
    </source>
</evidence>
<dbReference type="EMBL" id="JAUQSX010000007">
    <property type="protein sequence ID" value="MDO7847564.1"/>
    <property type="molecule type" value="Genomic_DNA"/>
</dbReference>
<accession>A0ABT9ADW8</accession>
<proteinExistence type="predicted"/>
<name>A0ABT9ADW8_9BACT</name>
<dbReference type="Proteomes" id="UP001167796">
    <property type="component" value="Unassembled WGS sequence"/>
</dbReference>
<organism evidence="1 2">
    <name type="scientific">Hymenobacter mellowenesis</name>
    <dbReference type="NCBI Taxonomy" id="3063995"/>
    <lineage>
        <taxon>Bacteria</taxon>
        <taxon>Pseudomonadati</taxon>
        <taxon>Bacteroidota</taxon>
        <taxon>Cytophagia</taxon>
        <taxon>Cytophagales</taxon>
        <taxon>Hymenobacteraceae</taxon>
        <taxon>Hymenobacter</taxon>
    </lineage>
</organism>
<protein>
    <recommendedName>
        <fullName evidence="3">Lipoprotein</fullName>
    </recommendedName>
</protein>
<evidence type="ECO:0000313" key="2">
    <source>
        <dbReference type="Proteomes" id="UP001167796"/>
    </source>
</evidence>
<reference evidence="1" key="1">
    <citation type="submission" date="2023-07" db="EMBL/GenBank/DDBJ databases">
        <authorList>
            <person name="Kim M.K."/>
        </authorList>
    </citation>
    <scope>NUCLEOTIDE SEQUENCE</scope>
    <source>
        <strain evidence="1">M29</strain>
    </source>
</reference>
<dbReference type="RefSeq" id="WP_305012241.1">
    <property type="nucleotide sequence ID" value="NZ_JAUQSX010000007.1"/>
</dbReference>
<dbReference type="PROSITE" id="PS51257">
    <property type="entry name" value="PROKAR_LIPOPROTEIN"/>
    <property type="match status" value="1"/>
</dbReference>
<gene>
    <name evidence="1" type="ORF">Q5H92_14435</name>
</gene>
<keyword evidence="2" id="KW-1185">Reference proteome</keyword>
<comment type="caution">
    <text evidence="1">The sequence shown here is derived from an EMBL/GenBank/DDBJ whole genome shotgun (WGS) entry which is preliminary data.</text>
</comment>